<comment type="caution">
    <text evidence="4">The sequence shown here is derived from an EMBL/GenBank/DDBJ whole genome shotgun (WGS) entry which is preliminary data.</text>
</comment>
<dbReference type="GO" id="GO:0000270">
    <property type="term" value="P:peptidoglycan metabolic process"/>
    <property type="evidence" value="ECO:0007669"/>
    <property type="project" value="TreeGrafter"/>
</dbReference>
<accession>A0A6N8SIE7</accession>
<name>A0A6N8SIE7_9HYPH</name>
<sequence length="238" mass="25898">MNALERAKPDLPEGIRPEGEGRRRRKGPVRIAVRVVLALILIAAVAGAGGFLYFAETVASMEAPQDPKADAIVVLTGGYQRIDSAIGLLKQGAGQRLLISGVNPTTSGTQIRKLTQSSSALFECCVDMGYEAVDTIGNANETARWISDHQFRRVLVVTNNYHMPRSLLELRVSDPQTEFIAYPVVNSDLRNGNWLRQPGIVKAMLSEYLKYSLARLRAVIGARSWSGLRGDMSGLSGS</sequence>
<evidence type="ECO:0000313" key="5">
    <source>
        <dbReference type="Proteomes" id="UP000435802"/>
    </source>
</evidence>
<evidence type="ECO:0000259" key="3">
    <source>
        <dbReference type="Pfam" id="PF02698"/>
    </source>
</evidence>
<feature type="domain" description="DUF218" evidence="3">
    <location>
        <begin position="70"/>
        <end position="209"/>
    </location>
</feature>
<dbReference type="InterPro" id="IPR003848">
    <property type="entry name" value="DUF218"/>
</dbReference>
<dbReference type="InterPro" id="IPR051599">
    <property type="entry name" value="Cell_Envelope_Assoc"/>
</dbReference>
<reference evidence="4 5" key="1">
    <citation type="submission" date="2019-12" db="EMBL/GenBank/DDBJ databases">
        <title>Shinella kummerowiae sp. nov., a symbiotic bacterium isolated from root nodules of the herbal legume Kummerowia stipulacea.</title>
        <authorList>
            <person name="Gao J."/>
        </authorList>
    </citation>
    <scope>NUCLEOTIDE SEQUENCE [LARGE SCALE GENOMIC DNA]</scope>
    <source>
        <strain evidence="4 5">CCBAU 25048</strain>
    </source>
</reference>
<protein>
    <submittedName>
        <fullName evidence="4">YdcF family protein</fullName>
    </submittedName>
</protein>
<dbReference type="EMBL" id="WUMK01000012">
    <property type="protein sequence ID" value="MXN48845.1"/>
    <property type="molecule type" value="Genomic_DNA"/>
</dbReference>
<keyword evidence="5" id="KW-1185">Reference proteome</keyword>
<dbReference type="PANTHER" id="PTHR30336">
    <property type="entry name" value="INNER MEMBRANE PROTEIN, PROBABLE PERMEASE"/>
    <property type="match status" value="1"/>
</dbReference>
<feature type="region of interest" description="Disordered" evidence="1">
    <location>
        <begin position="1"/>
        <end position="23"/>
    </location>
</feature>
<gene>
    <name evidence="4" type="ORF">GR138_26965</name>
</gene>
<keyword evidence="2" id="KW-0472">Membrane</keyword>
<proteinExistence type="predicted"/>
<dbReference type="Proteomes" id="UP000435802">
    <property type="component" value="Unassembled WGS sequence"/>
</dbReference>
<keyword evidence="2" id="KW-1133">Transmembrane helix</keyword>
<dbReference type="OrthoDB" id="9812311at2"/>
<dbReference type="AlphaFoldDB" id="A0A6N8SIE7"/>
<dbReference type="GO" id="GO:0043164">
    <property type="term" value="P:Gram-negative-bacterium-type cell wall biogenesis"/>
    <property type="evidence" value="ECO:0007669"/>
    <property type="project" value="TreeGrafter"/>
</dbReference>
<organism evidence="4 5">
    <name type="scientific">Shinella kummerowiae</name>
    <dbReference type="NCBI Taxonomy" id="417745"/>
    <lineage>
        <taxon>Bacteria</taxon>
        <taxon>Pseudomonadati</taxon>
        <taxon>Pseudomonadota</taxon>
        <taxon>Alphaproteobacteria</taxon>
        <taxon>Hyphomicrobiales</taxon>
        <taxon>Rhizobiaceae</taxon>
        <taxon>Shinella</taxon>
    </lineage>
</organism>
<keyword evidence="2" id="KW-0812">Transmembrane</keyword>
<evidence type="ECO:0000313" key="4">
    <source>
        <dbReference type="EMBL" id="MXN48845.1"/>
    </source>
</evidence>
<evidence type="ECO:0000256" key="2">
    <source>
        <dbReference type="SAM" id="Phobius"/>
    </source>
</evidence>
<evidence type="ECO:0000256" key="1">
    <source>
        <dbReference type="SAM" id="MobiDB-lite"/>
    </source>
</evidence>
<feature type="transmembrane region" description="Helical" evidence="2">
    <location>
        <begin position="31"/>
        <end position="55"/>
    </location>
</feature>
<dbReference type="CDD" id="cd06259">
    <property type="entry name" value="YdcF-like"/>
    <property type="match status" value="1"/>
</dbReference>
<dbReference type="RefSeq" id="WP_160862334.1">
    <property type="nucleotide sequence ID" value="NZ_JAODWE010000016.1"/>
</dbReference>
<dbReference type="PANTHER" id="PTHR30336:SF4">
    <property type="entry name" value="ENVELOPE BIOGENESIS FACTOR ELYC"/>
    <property type="match status" value="1"/>
</dbReference>
<dbReference type="GO" id="GO:0005886">
    <property type="term" value="C:plasma membrane"/>
    <property type="evidence" value="ECO:0007669"/>
    <property type="project" value="TreeGrafter"/>
</dbReference>
<feature type="compositionally biased region" description="Basic and acidic residues" evidence="1">
    <location>
        <begin position="1"/>
        <end position="21"/>
    </location>
</feature>
<dbReference type="Pfam" id="PF02698">
    <property type="entry name" value="DUF218"/>
    <property type="match status" value="1"/>
</dbReference>